<name>A0A2C9CF87_KUEST</name>
<keyword evidence="2 10" id="KW-0813">Transport</keyword>
<keyword evidence="5" id="KW-0732">Signal</keyword>
<dbReference type="PANTHER" id="PTHR30069">
    <property type="entry name" value="TONB-DEPENDENT OUTER MEMBRANE RECEPTOR"/>
    <property type="match status" value="1"/>
</dbReference>
<accession>A0A2C9CF87</accession>
<dbReference type="InterPro" id="IPR036942">
    <property type="entry name" value="Beta-barrel_TonB_sf"/>
</dbReference>
<dbReference type="Gene3D" id="2.40.170.20">
    <property type="entry name" value="TonB-dependent receptor, beta-barrel domain"/>
    <property type="match status" value="1"/>
</dbReference>
<dbReference type="EMBL" id="LT934425">
    <property type="protein sequence ID" value="SOH04361.1"/>
    <property type="molecule type" value="Genomic_DNA"/>
</dbReference>
<evidence type="ECO:0000256" key="10">
    <source>
        <dbReference type="PROSITE-ProRule" id="PRU01360"/>
    </source>
</evidence>
<dbReference type="PROSITE" id="PS52016">
    <property type="entry name" value="TONB_DEPENDENT_REC_3"/>
    <property type="match status" value="1"/>
</dbReference>
<dbReference type="InterPro" id="IPR037066">
    <property type="entry name" value="Plug_dom_sf"/>
</dbReference>
<reference evidence="15" key="1">
    <citation type="submission" date="2017-10" db="EMBL/GenBank/DDBJ databases">
        <authorList>
            <person name="Banno H."/>
            <person name="Chua N.-H."/>
        </authorList>
    </citation>
    <scope>NUCLEOTIDE SEQUENCE [LARGE SCALE GENOMIC DNA]</scope>
    <source>
        <strain evidence="15">Kuenenia_mbr1_ru-nijmegen</strain>
    </source>
</reference>
<keyword evidence="8 14" id="KW-0675">Receptor</keyword>
<protein>
    <submittedName>
        <fullName evidence="14">TonB-dependent receptor</fullName>
    </submittedName>
</protein>
<feature type="domain" description="TonB-dependent receptor-like beta-barrel" evidence="12">
    <location>
        <begin position="299"/>
        <end position="701"/>
    </location>
</feature>
<organism evidence="15 16">
    <name type="scientific">Kuenenia stuttgartiensis</name>
    <dbReference type="NCBI Taxonomy" id="174633"/>
    <lineage>
        <taxon>Bacteria</taxon>
        <taxon>Pseudomonadati</taxon>
        <taxon>Planctomycetota</taxon>
        <taxon>Candidatus Brocadiia</taxon>
        <taxon>Candidatus Brocadiales</taxon>
        <taxon>Candidatus Brocadiaceae</taxon>
        <taxon>Candidatus Kuenenia</taxon>
    </lineage>
</organism>
<dbReference type="RefSeq" id="WP_099325079.1">
    <property type="nucleotide sequence ID" value="NZ_OCTL01000022.1"/>
</dbReference>
<evidence type="ECO:0000313" key="15">
    <source>
        <dbReference type="EMBL" id="SOH04361.1"/>
    </source>
</evidence>
<keyword evidence="16" id="KW-1185">Reference proteome</keyword>
<dbReference type="CDD" id="cd01347">
    <property type="entry name" value="ligand_gated_channel"/>
    <property type="match status" value="1"/>
</dbReference>
<keyword evidence="3 10" id="KW-1134">Transmembrane beta strand</keyword>
<dbReference type="EMBL" id="CP049055">
    <property type="protein sequence ID" value="QII09728.1"/>
    <property type="molecule type" value="Genomic_DNA"/>
</dbReference>
<evidence type="ECO:0000313" key="17">
    <source>
        <dbReference type="Proteomes" id="UP000501926"/>
    </source>
</evidence>
<keyword evidence="4 10" id="KW-0812">Transmembrane</keyword>
<evidence type="ECO:0000256" key="11">
    <source>
        <dbReference type="RuleBase" id="RU003357"/>
    </source>
</evidence>
<dbReference type="AlphaFoldDB" id="A0A2C9CF87"/>
<evidence type="ECO:0000256" key="5">
    <source>
        <dbReference type="ARBA" id="ARBA00022729"/>
    </source>
</evidence>
<dbReference type="Gene3D" id="2.170.130.10">
    <property type="entry name" value="TonB-dependent receptor, plug domain"/>
    <property type="match status" value="1"/>
</dbReference>
<keyword evidence="9 10" id="KW-0998">Cell outer membrane</keyword>
<dbReference type="GO" id="GO:0044718">
    <property type="term" value="P:siderophore transmembrane transport"/>
    <property type="evidence" value="ECO:0007669"/>
    <property type="project" value="TreeGrafter"/>
</dbReference>
<dbReference type="SUPFAM" id="SSF56935">
    <property type="entry name" value="Porins"/>
    <property type="match status" value="1"/>
</dbReference>
<sequence length="733" mass="82434">MNRNFEKNECGNIIAAFLFFIFLLAGISGTLFAAGTETAHQWETPQKPVSQTSNGGIDTSVLDMHSSEVLWLESEGVAIATRHETPVSKAPGIVTVITAEEIKHLGYRTFAEILRTVPGFEILKLPDFGDVVPAVRGLEAANKVRLMLDGHFVNSPLKGSSFNAFDDFPVQNIKKIEIIRGPGSAVYGENAFLAVINIITKDAGDIDGARISSGYGSFNTYEENVIFGKKYGKVDISGMLHYRSTDGFSGTLERDVQTTLDEVFGTSASNTPGNVHDKRQEFAMNLKVEYDNLWFHGWYNNKNRETFVGPQYVLSNDSDIENNYVFGEIGYKKIFDGGLTIKPRIYYDQFDIRPEIEAYPEGSVLAFDTNKDGVYDTTVSFPDGFIGIGSEIERIAGAEVPFDYELFDKNILTVGLEYRWVNQGNVRYQSNFNPATYEVFDAVQNLSDTYPYLKEATRRILSVYLQDTWDLTDTLNLTLGVRHDQYSDFGGATSPRTGLTWAFMKNASLKLLYGEAFRAPDFMEMYIQNNPALQGNEDLDPEIIKTYEAGLSYRFNKYVTGGLNYFYNDIQDFIVKRPLTPGSTTLRYENYGDGHVHGVEMETNVDIGGGNYLFMNYSFQDPNDDNGNDLPYVARHKGNFGVNVRYWKYINTNVNTFVSGRRSREADDARDDMPSYALLNLSVIGKEFFRTMEIQGTVFNLLDKDYNDPGTASMSSDLPRPGRSFFIGLSYQF</sequence>
<evidence type="ECO:0000259" key="12">
    <source>
        <dbReference type="Pfam" id="PF00593"/>
    </source>
</evidence>
<dbReference type="PANTHER" id="PTHR30069:SF29">
    <property type="entry name" value="HEMOGLOBIN AND HEMOGLOBIN-HAPTOGLOBIN-BINDING PROTEIN 1-RELATED"/>
    <property type="match status" value="1"/>
</dbReference>
<evidence type="ECO:0000256" key="7">
    <source>
        <dbReference type="ARBA" id="ARBA00023136"/>
    </source>
</evidence>
<dbReference type="Proteomes" id="UP000501926">
    <property type="component" value="Chromosome"/>
</dbReference>
<evidence type="ECO:0000256" key="8">
    <source>
        <dbReference type="ARBA" id="ARBA00023170"/>
    </source>
</evidence>
<evidence type="ECO:0000256" key="6">
    <source>
        <dbReference type="ARBA" id="ARBA00023077"/>
    </source>
</evidence>
<evidence type="ECO:0000259" key="13">
    <source>
        <dbReference type="Pfam" id="PF07715"/>
    </source>
</evidence>
<comment type="similarity">
    <text evidence="10 11">Belongs to the TonB-dependent receptor family.</text>
</comment>
<reference evidence="14 17" key="3">
    <citation type="submission" date="2020-02" db="EMBL/GenBank/DDBJ databases">
        <title>Newly sequenced genome of strain CSTR1 showed variability in Candidatus Kuenenia stuttgartiensis genomes.</title>
        <authorList>
            <person name="Ding C."/>
            <person name="Adrian L."/>
        </authorList>
    </citation>
    <scope>NUCLEOTIDE SEQUENCE [LARGE SCALE GENOMIC DNA]</scope>
    <source>
        <strain evidence="14 17">CSTR1</strain>
    </source>
</reference>
<keyword evidence="7 10" id="KW-0472">Membrane</keyword>
<evidence type="ECO:0000256" key="1">
    <source>
        <dbReference type="ARBA" id="ARBA00004571"/>
    </source>
</evidence>
<dbReference type="InterPro" id="IPR000531">
    <property type="entry name" value="Beta-barrel_TonB"/>
</dbReference>
<dbReference type="Pfam" id="PF00593">
    <property type="entry name" value="TonB_dep_Rec_b-barrel"/>
    <property type="match status" value="1"/>
</dbReference>
<evidence type="ECO:0000313" key="14">
    <source>
        <dbReference type="EMBL" id="QII09728.1"/>
    </source>
</evidence>
<gene>
    <name evidence="14" type="ORF">KsCSTR_03490</name>
    <name evidence="15" type="ORF">KSMBR1_1862</name>
</gene>
<evidence type="ECO:0000256" key="3">
    <source>
        <dbReference type="ARBA" id="ARBA00022452"/>
    </source>
</evidence>
<dbReference type="InterPro" id="IPR039426">
    <property type="entry name" value="TonB-dep_rcpt-like"/>
</dbReference>
<dbReference type="KEGG" id="kst:KSMBR1_1862"/>
<comment type="subcellular location">
    <subcellularLocation>
        <location evidence="1 10">Cell outer membrane</location>
        <topology evidence="1 10">Multi-pass membrane protein</topology>
    </subcellularLocation>
</comment>
<dbReference type="Proteomes" id="UP000221734">
    <property type="component" value="Chromosome Kuenenia_stuttgartiensis_MBR1"/>
</dbReference>
<evidence type="ECO:0000256" key="2">
    <source>
        <dbReference type="ARBA" id="ARBA00022448"/>
    </source>
</evidence>
<dbReference type="InterPro" id="IPR012910">
    <property type="entry name" value="Plug_dom"/>
</dbReference>
<dbReference type="SMR" id="A0A2C9CF87"/>
<keyword evidence="6 11" id="KW-0798">TonB box</keyword>
<reference evidence="16" key="2">
    <citation type="submission" date="2017-10" db="EMBL/GenBank/DDBJ databases">
        <authorList>
            <person name="Frank J."/>
        </authorList>
    </citation>
    <scope>NUCLEOTIDE SEQUENCE [LARGE SCALE GENOMIC DNA]</scope>
</reference>
<dbReference type="OrthoDB" id="101167at2"/>
<dbReference type="Pfam" id="PF07715">
    <property type="entry name" value="Plug"/>
    <property type="match status" value="1"/>
</dbReference>
<feature type="domain" description="TonB-dependent receptor plug" evidence="13">
    <location>
        <begin position="87"/>
        <end position="192"/>
    </location>
</feature>
<proteinExistence type="inferred from homology"/>
<evidence type="ECO:0000256" key="9">
    <source>
        <dbReference type="ARBA" id="ARBA00023237"/>
    </source>
</evidence>
<dbReference type="GO" id="GO:0015344">
    <property type="term" value="F:siderophore uptake transmembrane transporter activity"/>
    <property type="evidence" value="ECO:0007669"/>
    <property type="project" value="TreeGrafter"/>
</dbReference>
<evidence type="ECO:0000313" key="16">
    <source>
        <dbReference type="Proteomes" id="UP000221734"/>
    </source>
</evidence>
<evidence type="ECO:0000256" key="4">
    <source>
        <dbReference type="ARBA" id="ARBA00022692"/>
    </source>
</evidence>
<dbReference type="GO" id="GO:0009279">
    <property type="term" value="C:cell outer membrane"/>
    <property type="evidence" value="ECO:0007669"/>
    <property type="project" value="UniProtKB-SubCell"/>
</dbReference>